<organism evidence="1 2">
    <name type="scientific">Rattus norvegicus</name>
    <name type="common">Rat</name>
    <dbReference type="NCBI Taxonomy" id="10116"/>
    <lineage>
        <taxon>Eukaryota</taxon>
        <taxon>Metazoa</taxon>
        <taxon>Chordata</taxon>
        <taxon>Craniata</taxon>
        <taxon>Vertebrata</taxon>
        <taxon>Euteleostomi</taxon>
        <taxon>Mammalia</taxon>
        <taxon>Eutheria</taxon>
        <taxon>Euarchontoglires</taxon>
        <taxon>Glires</taxon>
        <taxon>Rodentia</taxon>
        <taxon>Myomorpha</taxon>
        <taxon>Muroidea</taxon>
        <taxon>Muridae</taxon>
        <taxon>Murinae</taxon>
        <taxon>Rattus</taxon>
    </lineage>
</organism>
<dbReference type="AlphaFoldDB" id="A6JUV1"/>
<accession>A6JUV1</accession>
<evidence type="ECO:0000313" key="1">
    <source>
        <dbReference type="EMBL" id="EDL87677.1"/>
    </source>
</evidence>
<evidence type="ECO:0000313" key="2">
    <source>
        <dbReference type="Proteomes" id="UP000234681"/>
    </source>
</evidence>
<gene>
    <name evidence="1" type="ORF">rCG_42011</name>
</gene>
<protein>
    <submittedName>
        <fullName evidence="1">RCG42011</fullName>
    </submittedName>
</protein>
<dbReference type="Proteomes" id="UP000234681">
    <property type="component" value="Chromosome 1"/>
</dbReference>
<dbReference type="EMBL" id="CH474002">
    <property type="protein sequence ID" value="EDL87677.1"/>
    <property type="molecule type" value="Genomic_DNA"/>
</dbReference>
<name>A6JUV1_RAT</name>
<reference evidence="1 2" key="1">
    <citation type="submission" date="2005-09" db="EMBL/GenBank/DDBJ databases">
        <authorList>
            <person name="Mural R.J."/>
            <person name="Li P.W."/>
            <person name="Adams M.D."/>
            <person name="Amanatides P.G."/>
            <person name="Baden-Tillson H."/>
            <person name="Barnstead M."/>
            <person name="Chin S.H."/>
            <person name="Dew I."/>
            <person name="Evans C.A."/>
            <person name="Ferriera S."/>
            <person name="Flanigan M."/>
            <person name="Fosler C."/>
            <person name="Glodek A."/>
            <person name="Gu Z."/>
            <person name="Holt R.A."/>
            <person name="Jennings D."/>
            <person name="Kraft C.L."/>
            <person name="Lu F."/>
            <person name="Nguyen T."/>
            <person name="Nusskern D.R."/>
            <person name="Pfannkoch C.M."/>
            <person name="Sitter C."/>
            <person name="Sutton G.G."/>
            <person name="Venter J.C."/>
            <person name="Wang Z."/>
            <person name="Woodage T."/>
            <person name="Zheng X.H."/>
            <person name="Zhong F."/>
        </authorList>
    </citation>
    <scope>NUCLEOTIDE SEQUENCE [LARGE SCALE GENOMIC DNA]</scope>
    <source>
        <strain>BN</strain>
        <strain evidence="2">Sprague-Dawley</strain>
    </source>
</reference>
<proteinExistence type="predicted"/>
<sequence>MEESLKAEVRTVQGRGVWHSLLNMSSRGPATHFLIFIFKLLKTANQSRIPRQWLFT</sequence>